<dbReference type="SUPFAM" id="SSF161098">
    <property type="entry name" value="MetI-like"/>
    <property type="match status" value="1"/>
</dbReference>
<keyword evidence="4 7" id="KW-0812">Transmembrane</keyword>
<dbReference type="PANTHER" id="PTHR43744">
    <property type="entry name" value="ABC TRANSPORTER PERMEASE PROTEIN MG189-RELATED-RELATED"/>
    <property type="match status" value="1"/>
</dbReference>
<evidence type="ECO:0000256" key="5">
    <source>
        <dbReference type="ARBA" id="ARBA00022989"/>
    </source>
</evidence>
<evidence type="ECO:0000256" key="1">
    <source>
        <dbReference type="ARBA" id="ARBA00004651"/>
    </source>
</evidence>
<feature type="transmembrane region" description="Helical" evidence="7">
    <location>
        <begin position="259"/>
        <end position="280"/>
    </location>
</feature>
<dbReference type="GO" id="GO:0005886">
    <property type="term" value="C:plasma membrane"/>
    <property type="evidence" value="ECO:0007669"/>
    <property type="project" value="UniProtKB-SubCell"/>
</dbReference>
<dbReference type="GO" id="GO:0055085">
    <property type="term" value="P:transmembrane transport"/>
    <property type="evidence" value="ECO:0007669"/>
    <property type="project" value="InterPro"/>
</dbReference>
<dbReference type="PROSITE" id="PS50928">
    <property type="entry name" value="ABC_TM1"/>
    <property type="match status" value="1"/>
</dbReference>
<comment type="caution">
    <text evidence="9">The sequence shown here is derived from an EMBL/GenBank/DDBJ whole genome shotgun (WGS) entry which is preliminary data.</text>
</comment>
<comment type="subcellular location">
    <subcellularLocation>
        <location evidence="1 7">Cell membrane</location>
        <topology evidence="1 7">Multi-pass membrane protein</topology>
    </subcellularLocation>
</comment>
<protein>
    <submittedName>
        <fullName evidence="9">Carbohydrate ABC transporter permease</fullName>
    </submittedName>
</protein>
<evidence type="ECO:0000256" key="4">
    <source>
        <dbReference type="ARBA" id="ARBA00022692"/>
    </source>
</evidence>
<sequence length="295" mass="32404">MVKAGASRPRPRVWQLWRARARRVPLHTVVVGLCLLWLVPAVGLLVSSFRPPRLAAISGWWSALAPPYQFTLENYRAVLSAYNMERSFLNSLVITIPATVIPIMVAAYAAYAFAWMRFRGREPLFTLVVGSLVIPLQMTLIPVLRLFTAFKLVGTFPAVWLAHAGYGLPFAIYLLRNFMGALPKDVLESASIDGARPLAVFFGLVLPLSIPAMASLAIFQFLWVWNDLLVALIYVGGTPAVAPMTVTISNLVNSLGQNWQLLSAAAFISMALPMVVFFALQQFFVRGILAGAIKG</sequence>
<feature type="transmembrane region" description="Helical" evidence="7">
    <location>
        <begin position="229"/>
        <end position="252"/>
    </location>
</feature>
<evidence type="ECO:0000259" key="8">
    <source>
        <dbReference type="PROSITE" id="PS50928"/>
    </source>
</evidence>
<gene>
    <name evidence="9" type="ORF">E6H01_02500</name>
</gene>
<feature type="transmembrane region" description="Helical" evidence="7">
    <location>
        <begin position="159"/>
        <end position="178"/>
    </location>
</feature>
<dbReference type="PANTHER" id="PTHR43744:SF4">
    <property type="entry name" value="OSMOPROTECTIVE COMPOUNDS UPTAKE PERMEASE PROTEIN GGTD"/>
    <property type="match status" value="1"/>
</dbReference>
<feature type="transmembrane region" description="Helical" evidence="7">
    <location>
        <begin position="124"/>
        <end position="147"/>
    </location>
</feature>
<dbReference type="CDD" id="cd06261">
    <property type="entry name" value="TM_PBP2"/>
    <property type="match status" value="1"/>
</dbReference>
<accession>A0A537LCT1</accession>
<keyword evidence="2 7" id="KW-0813">Transport</keyword>
<keyword evidence="6 7" id="KW-0472">Membrane</keyword>
<organism evidence="9 10">
    <name type="scientific">Candidatus Segetimicrobium genomatis</name>
    <dbReference type="NCBI Taxonomy" id="2569760"/>
    <lineage>
        <taxon>Bacteria</taxon>
        <taxon>Bacillati</taxon>
        <taxon>Candidatus Sysuimicrobiota</taxon>
        <taxon>Candidatus Sysuimicrobiia</taxon>
        <taxon>Candidatus Sysuimicrobiales</taxon>
        <taxon>Candidatus Segetimicrobiaceae</taxon>
        <taxon>Candidatus Segetimicrobium</taxon>
    </lineage>
</organism>
<evidence type="ECO:0000313" key="9">
    <source>
        <dbReference type="EMBL" id="TMJ05832.1"/>
    </source>
</evidence>
<dbReference type="EMBL" id="VBAL01000021">
    <property type="protein sequence ID" value="TMJ05832.1"/>
    <property type="molecule type" value="Genomic_DNA"/>
</dbReference>
<dbReference type="Pfam" id="PF00528">
    <property type="entry name" value="BPD_transp_1"/>
    <property type="match status" value="1"/>
</dbReference>
<comment type="similarity">
    <text evidence="7">Belongs to the binding-protein-dependent transport system permease family.</text>
</comment>
<dbReference type="InterPro" id="IPR035906">
    <property type="entry name" value="MetI-like_sf"/>
</dbReference>
<dbReference type="AlphaFoldDB" id="A0A537LCT1"/>
<evidence type="ECO:0000256" key="2">
    <source>
        <dbReference type="ARBA" id="ARBA00022448"/>
    </source>
</evidence>
<evidence type="ECO:0000256" key="6">
    <source>
        <dbReference type="ARBA" id="ARBA00023136"/>
    </source>
</evidence>
<dbReference type="Gene3D" id="1.10.3720.10">
    <property type="entry name" value="MetI-like"/>
    <property type="match status" value="1"/>
</dbReference>
<name>A0A537LCT1_9BACT</name>
<reference evidence="9 10" key="1">
    <citation type="journal article" date="2019" name="Nat. Microbiol.">
        <title>Mediterranean grassland soil C-N compound turnover is dependent on rainfall and depth, and is mediated by genomically divergent microorganisms.</title>
        <authorList>
            <person name="Diamond S."/>
            <person name="Andeer P.F."/>
            <person name="Li Z."/>
            <person name="Crits-Christoph A."/>
            <person name="Burstein D."/>
            <person name="Anantharaman K."/>
            <person name="Lane K.R."/>
            <person name="Thomas B.C."/>
            <person name="Pan C."/>
            <person name="Northen T.R."/>
            <person name="Banfield J.F."/>
        </authorList>
    </citation>
    <scope>NUCLEOTIDE SEQUENCE [LARGE SCALE GENOMIC DNA]</scope>
    <source>
        <strain evidence="9">NP_4</strain>
    </source>
</reference>
<keyword evidence="5 7" id="KW-1133">Transmembrane helix</keyword>
<dbReference type="Proteomes" id="UP000319353">
    <property type="component" value="Unassembled WGS sequence"/>
</dbReference>
<feature type="transmembrane region" description="Helical" evidence="7">
    <location>
        <begin position="24"/>
        <end position="46"/>
    </location>
</feature>
<dbReference type="InterPro" id="IPR000515">
    <property type="entry name" value="MetI-like"/>
</dbReference>
<evidence type="ECO:0000256" key="3">
    <source>
        <dbReference type="ARBA" id="ARBA00022475"/>
    </source>
</evidence>
<evidence type="ECO:0000256" key="7">
    <source>
        <dbReference type="RuleBase" id="RU363032"/>
    </source>
</evidence>
<proteinExistence type="inferred from homology"/>
<feature type="transmembrane region" description="Helical" evidence="7">
    <location>
        <begin position="88"/>
        <end position="112"/>
    </location>
</feature>
<keyword evidence="3" id="KW-1003">Cell membrane</keyword>
<feature type="domain" description="ABC transmembrane type-1" evidence="8">
    <location>
        <begin position="88"/>
        <end position="280"/>
    </location>
</feature>
<evidence type="ECO:0000313" key="10">
    <source>
        <dbReference type="Proteomes" id="UP000319353"/>
    </source>
</evidence>
<feature type="transmembrane region" description="Helical" evidence="7">
    <location>
        <begin position="198"/>
        <end position="223"/>
    </location>
</feature>